<dbReference type="OrthoDB" id="48988at2759"/>
<accession>A0A8E2AH40</accession>
<gene>
    <name evidence="1" type="ORF">OBBRIDRAFT_799121</name>
</gene>
<reference evidence="1 2" key="1">
    <citation type="submission" date="2016-07" db="EMBL/GenBank/DDBJ databases">
        <title>Draft genome of the white-rot fungus Obba rivulosa 3A-2.</title>
        <authorList>
            <consortium name="DOE Joint Genome Institute"/>
            <person name="Miettinen O."/>
            <person name="Riley R."/>
            <person name="Acob R."/>
            <person name="Barry K."/>
            <person name="Cullen D."/>
            <person name="De Vries R."/>
            <person name="Hainaut M."/>
            <person name="Hatakka A."/>
            <person name="Henrissat B."/>
            <person name="Hilden K."/>
            <person name="Kuo R."/>
            <person name="Labutti K."/>
            <person name="Lipzen A."/>
            <person name="Makela M.R."/>
            <person name="Sandor L."/>
            <person name="Spatafora J.W."/>
            <person name="Grigoriev I.V."/>
            <person name="Hibbett D.S."/>
        </authorList>
    </citation>
    <scope>NUCLEOTIDE SEQUENCE [LARGE SCALE GENOMIC DNA]</scope>
    <source>
        <strain evidence="1 2">3A-2</strain>
    </source>
</reference>
<evidence type="ECO:0000313" key="1">
    <source>
        <dbReference type="EMBL" id="OCH84381.1"/>
    </source>
</evidence>
<dbReference type="SUPFAM" id="SSF51430">
    <property type="entry name" value="NAD(P)-linked oxidoreductase"/>
    <property type="match status" value="1"/>
</dbReference>
<dbReference type="Proteomes" id="UP000250043">
    <property type="component" value="Unassembled WGS sequence"/>
</dbReference>
<dbReference type="InterPro" id="IPR036812">
    <property type="entry name" value="NAD(P)_OxRdtase_dom_sf"/>
</dbReference>
<dbReference type="EMBL" id="KV722680">
    <property type="protein sequence ID" value="OCH84381.1"/>
    <property type="molecule type" value="Genomic_DNA"/>
</dbReference>
<name>A0A8E2AH40_9APHY</name>
<protein>
    <submittedName>
        <fullName evidence="1">Uncharacterized protein</fullName>
    </submittedName>
</protein>
<keyword evidence="2" id="KW-1185">Reference proteome</keyword>
<organism evidence="1 2">
    <name type="scientific">Obba rivulosa</name>
    <dbReference type="NCBI Taxonomy" id="1052685"/>
    <lineage>
        <taxon>Eukaryota</taxon>
        <taxon>Fungi</taxon>
        <taxon>Dikarya</taxon>
        <taxon>Basidiomycota</taxon>
        <taxon>Agaricomycotina</taxon>
        <taxon>Agaricomycetes</taxon>
        <taxon>Polyporales</taxon>
        <taxon>Gelatoporiaceae</taxon>
        <taxon>Obba</taxon>
    </lineage>
</organism>
<dbReference type="AlphaFoldDB" id="A0A8E2AH40"/>
<proteinExistence type="predicted"/>
<sequence length="59" mass="6927">MLVNRELCARTSSMRYWQLALLNEAAGLDGWTKFVSMQDEYSLLYREDVCARLILVLRN</sequence>
<evidence type="ECO:0000313" key="2">
    <source>
        <dbReference type="Proteomes" id="UP000250043"/>
    </source>
</evidence>
<feature type="non-terminal residue" evidence="1">
    <location>
        <position position="59"/>
    </location>
</feature>